<keyword evidence="6" id="KW-1185">Reference proteome</keyword>
<accession>A0A3A5M5K0</accession>
<evidence type="ECO:0000313" key="6">
    <source>
        <dbReference type="Proteomes" id="UP000272560"/>
    </source>
</evidence>
<proteinExistence type="predicted"/>
<dbReference type="GO" id="GO:0003700">
    <property type="term" value="F:DNA-binding transcription factor activity"/>
    <property type="evidence" value="ECO:0007669"/>
    <property type="project" value="InterPro"/>
</dbReference>
<evidence type="ECO:0000256" key="3">
    <source>
        <dbReference type="ARBA" id="ARBA00023163"/>
    </source>
</evidence>
<sequence>MARWLQLDPESRMPPFEQIKQSILAAANSGQVAVGTRLPAVRALAAHLGIATNTVARAYRELEQAGVVETKGRAGTVITAGGDDARRRVASAADEFAAVVRSAGLLESEAVAIARAALRRA</sequence>
<dbReference type="OrthoDB" id="4307011at2"/>
<dbReference type="InterPro" id="IPR000524">
    <property type="entry name" value="Tscrpt_reg_HTH_GntR"/>
</dbReference>
<keyword evidence="3" id="KW-0804">Transcription</keyword>
<keyword evidence="2" id="KW-0238">DNA-binding</keyword>
<dbReference type="PANTHER" id="PTHR38445:SF9">
    <property type="entry name" value="HTH-TYPE TRANSCRIPTIONAL REPRESSOR YTRA"/>
    <property type="match status" value="1"/>
</dbReference>
<dbReference type="CDD" id="cd07377">
    <property type="entry name" value="WHTH_GntR"/>
    <property type="match status" value="1"/>
</dbReference>
<evidence type="ECO:0000259" key="4">
    <source>
        <dbReference type="PROSITE" id="PS50949"/>
    </source>
</evidence>
<dbReference type="SMART" id="SM00345">
    <property type="entry name" value="HTH_GNTR"/>
    <property type="match status" value="1"/>
</dbReference>
<dbReference type="AlphaFoldDB" id="A0A3A5M5K0"/>
<keyword evidence="1" id="KW-0805">Transcription regulation</keyword>
<name>A0A3A5M5K0_9MICC</name>
<dbReference type="InterPro" id="IPR036390">
    <property type="entry name" value="WH_DNA-bd_sf"/>
</dbReference>
<evidence type="ECO:0000256" key="1">
    <source>
        <dbReference type="ARBA" id="ARBA00023015"/>
    </source>
</evidence>
<reference evidence="5 6" key="1">
    <citation type="submission" date="2018-09" db="EMBL/GenBank/DDBJ databases">
        <title>Novel species of Arthrobacter.</title>
        <authorList>
            <person name="Liu Q."/>
            <person name="Xin Y.-H."/>
        </authorList>
    </citation>
    <scope>NUCLEOTIDE SEQUENCE [LARGE SCALE GENOMIC DNA]</scope>
    <source>
        <strain evidence="5 6">Hz2</strain>
    </source>
</reference>
<protein>
    <submittedName>
        <fullName evidence="5">GntR family transcriptional regulator</fullName>
    </submittedName>
</protein>
<dbReference type="PROSITE" id="PS50949">
    <property type="entry name" value="HTH_GNTR"/>
    <property type="match status" value="1"/>
</dbReference>
<comment type="caution">
    <text evidence="5">The sequence shown here is derived from an EMBL/GenBank/DDBJ whole genome shotgun (WGS) entry which is preliminary data.</text>
</comment>
<dbReference type="SUPFAM" id="SSF46785">
    <property type="entry name" value="Winged helix' DNA-binding domain"/>
    <property type="match status" value="1"/>
</dbReference>
<dbReference type="EMBL" id="QZVT01000005">
    <property type="protein sequence ID" value="RJT79314.1"/>
    <property type="molecule type" value="Genomic_DNA"/>
</dbReference>
<gene>
    <name evidence="5" type="ORF">D6T63_10355</name>
</gene>
<dbReference type="GO" id="GO:0003677">
    <property type="term" value="F:DNA binding"/>
    <property type="evidence" value="ECO:0007669"/>
    <property type="project" value="UniProtKB-KW"/>
</dbReference>
<feature type="domain" description="HTH gntR-type" evidence="4">
    <location>
        <begin position="13"/>
        <end position="81"/>
    </location>
</feature>
<dbReference type="Proteomes" id="UP000272560">
    <property type="component" value="Unassembled WGS sequence"/>
</dbReference>
<dbReference type="PANTHER" id="PTHR38445">
    <property type="entry name" value="HTH-TYPE TRANSCRIPTIONAL REPRESSOR YTRA"/>
    <property type="match status" value="1"/>
</dbReference>
<organism evidence="5 6">
    <name type="scientific">Arthrobacter cheniae</name>
    <dbReference type="NCBI Taxonomy" id="1258888"/>
    <lineage>
        <taxon>Bacteria</taxon>
        <taxon>Bacillati</taxon>
        <taxon>Actinomycetota</taxon>
        <taxon>Actinomycetes</taxon>
        <taxon>Micrococcales</taxon>
        <taxon>Micrococcaceae</taxon>
        <taxon>Arthrobacter</taxon>
    </lineage>
</organism>
<evidence type="ECO:0000256" key="2">
    <source>
        <dbReference type="ARBA" id="ARBA00023125"/>
    </source>
</evidence>
<dbReference type="Pfam" id="PF00392">
    <property type="entry name" value="GntR"/>
    <property type="match status" value="1"/>
</dbReference>
<dbReference type="Gene3D" id="1.10.10.10">
    <property type="entry name" value="Winged helix-like DNA-binding domain superfamily/Winged helix DNA-binding domain"/>
    <property type="match status" value="1"/>
</dbReference>
<evidence type="ECO:0000313" key="5">
    <source>
        <dbReference type="EMBL" id="RJT79314.1"/>
    </source>
</evidence>
<dbReference type="InterPro" id="IPR036388">
    <property type="entry name" value="WH-like_DNA-bd_sf"/>
</dbReference>